<organism evidence="1 2">
    <name type="scientific">Autumnicola patrickiae</name>
    <dbReference type="NCBI Taxonomy" id="3075591"/>
    <lineage>
        <taxon>Bacteria</taxon>
        <taxon>Pseudomonadati</taxon>
        <taxon>Bacteroidota</taxon>
        <taxon>Flavobacteriia</taxon>
        <taxon>Flavobacteriales</taxon>
        <taxon>Flavobacteriaceae</taxon>
        <taxon>Autumnicola</taxon>
    </lineage>
</organism>
<comment type="caution">
    <text evidence="1">The sequence shown here is derived from an EMBL/GenBank/DDBJ whole genome shotgun (WGS) entry which is preliminary data.</text>
</comment>
<protein>
    <recommendedName>
        <fullName evidence="3">GIY-YIG domain-containing protein</fullName>
    </recommendedName>
</protein>
<dbReference type="Proteomes" id="UP001261624">
    <property type="component" value="Unassembled WGS sequence"/>
</dbReference>
<evidence type="ECO:0000313" key="1">
    <source>
        <dbReference type="EMBL" id="MDT0691243.1"/>
    </source>
</evidence>
<evidence type="ECO:0008006" key="3">
    <source>
        <dbReference type="Google" id="ProtNLM"/>
    </source>
</evidence>
<keyword evidence="2" id="KW-1185">Reference proteome</keyword>
<sequence length="152" mass="17905">MNNIIKEMFEMILSKYPINGTFRFKQSEKLAVKCNAPSAYSGVYLIFEKDELIYIGSSGQRKNGELKTRETGLGGMKDRIVNGYHPKFGKIKRKKAFPENMKIEKIEELVFHWFVTFDFIQNSDFPTDVENRLCSLYKNEFGFLPRWHKQKM</sequence>
<evidence type="ECO:0000313" key="2">
    <source>
        <dbReference type="Proteomes" id="UP001261624"/>
    </source>
</evidence>
<gene>
    <name evidence="1" type="ORF">RM549_15715</name>
</gene>
<dbReference type="RefSeq" id="WP_311686552.1">
    <property type="nucleotide sequence ID" value="NZ_JAVRHM010000021.1"/>
</dbReference>
<name>A0ABU3E5R1_9FLAO</name>
<reference evidence="1 2" key="1">
    <citation type="submission" date="2023-09" db="EMBL/GenBank/DDBJ databases">
        <authorList>
            <person name="Rey-Velasco X."/>
        </authorList>
    </citation>
    <scope>NUCLEOTIDE SEQUENCE [LARGE SCALE GENOMIC DNA]</scope>
    <source>
        <strain evidence="1 2">F188</strain>
    </source>
</reference>
<dbReference type="EMBL" id="JAVRHM010000021">
    <property type="protein sequence ID" value="MDT0691243.1"/>
    <property type="molecule type" value="Genomic_DNA"/>
</dbReference>
<proteinExistence type="predicted"/>
<accession>A0ABU3E5R1</accession>